<feature type="region of interest" description="Disordered" evidence="5">
    <location>
        <begin position="455"/>
        <end position="485"/>
    </location>
</feature>
<feature type="compositionally biased region" description="Basic and acidic residues" evidence="5">
    <location>
        <begin position="359"/>
        <end position="377"/>
    </location>
</feature>
<keyword evidence="3" id="KW-0479">Metal-binding</keyword>
<dbReference type="SUPFAM" id="SSF144206">
    <property type="entry name" value="NOB1 zinc finger-like"/>
    <property type="match status" value="1"/>
</dbReference>
<name>A0A9W7L6Y0_9STRA</name>
<evidence type="ECO:0008006" key="10">
    <source>
        <dbReference type="Google" id="ProtNLM"/>
    </source>
</evidence>
<feature type="compositionally biased region" description="Acidic residues" evidence="5">
    <location>
        <begin position="154"/>
        <end position="165"/>
    </location>
</feature>
<dbReference type="PANTHER" id="PTHR12814">
    <property type="entry name" value="RNA-BINDING PROTEIN NOB1"/>
    <property type="match status" value="1"/>
</dbReference>
<dbReference type="GO" id="GO:0046872">
    <property type="term" value="F:metal ion binding"/>
    <property type="evidence" value="ECO:0007669"/>
    <property type="project" value="UniProtKB-KW"/>
</dbReference>
<dbReference type="GO" id="GO:0005737">
    <property type="term" value="C:cytoplasm"/>
    <property type="evidence" value="ECO:0007669"/>
    <property type="project" value="UniProtKB-ARBA"/>
</dbReference>
<evidence type="ECO:0000256" key="3">
    <source>
        <dbReference type="ARBA" id="ARBA00022723"/>
    </source>
</evidence>
<dbReference type="GO" id="GO:0031981">
    <property type="term" value="C:nuclear lumen"/>
    <property type="evidence" value="ECO:0007669"/>
    <property type="project" value="UniProtKB-ARBA"/>
</dbReference>
<feature type="region of interest" description="Disordered" evidence="5">
    <location>
        <begin position="643"/>
        <end position="685"/>
    </location>
</feature>
<reference evidence="9" key="1">
    <citation type="journal article" date="2023" name="Commun. Biol.">
        <title>Genome analysis of Parmales, the sister group of diatoms, reveals the evolutionary specialization of diatoms from phago-mixotrophs to photoautotrophs.</title>
        <authorList>
            <person name="Ban H."/>
            <person name="Sato S."/>
            <person name="Yoshikawa S."/>
            <person name="Yamada K."/>
            <person name="Nakamura Y."/>
            <person name="Ichinomiya M."/>
            <person name="Sato N."/>
            <person name="Blanc-Mathieu R."/>
            <person name="Endo H."/>
            <person name="Kuwata A."/>
            <person name="Ogata H."/>
        </authorList>
    </citation>
    <scope>NUCLEOTIDE SEQUENCE [LARGE SCALE GENOMIC DNA]</scope>
</reference>
<evidence type="ECO:0000259" key="6">
    <source>
        <dbReference type="Pfam" id="PF08772"/>
    </source>
</evidence>
<dbReference type="InterPro" id="IPR014881">
    <property type="entry name" value="NOB1_Zn-bd"/>
</dbReference>
<keyword evidence="2" id="KW-0540">Nuclease</keyword>
<feature type="compositionally biased region" description="Basic residues" evidence="5">
    <location>
        <begin position="114"/>
        <end position="133"/>
    </location>
</feature>
<dbReference type="Gene3D" id="3.40.50.1010">
    <property type="entry name" value="5'-nuclease"/>
    <property type="match status" value="1"/>
</dbReference>
<dbReference type="EMBL" id="BRYA01000068">
    <property type="protein sequence ID" value="GMI36707.1"/>
    <property type="molecule type" value="Genomic_DNA"/>
</dbReference>
<evidence type="ECO:0000256" key="1">
    <source>
        <dbReference type="ARBA" id="ARBA00005858"/>
    </source>
</evidence>
<comment type="caution">
    <text evidence="8">The sequence shown here is derived from an EMBL/GenBank/DDBJ whole genome shotgun (WGS) entry which is preliminary data.</text>
</comment>
<protein>
    <recommendedName>
        <fullName evidence="10">RNA-binding protein NOB1</fullName>
    </recommendedName>
</protein>
<feature type="region of interest" description="Disordered" evidence="5">
    <location>
        <begin position="104"/>
        <end position="379"/>
    </location>
</feature>
<dbReference type="CDD" id="cd09876">
    <property type="entry name" value="PIN_Nob1-like"/>
    <property type="match status" value="1"/>
</dbReference>
<feature type="compositionally biased region" description="Basic and acidic residues" evidence="5">
    <location>
        <begin position="104"/>
        <end position="113"/>
    </location>
</feature>
<comment type="similarity">
    <text evidence="1">Belongs to the NOB1 family.</text>
</comment>
<feature type="compositionally biased region" description="Acidic residues" evidence="5">
    <location>
        <begin position="250"/>
        <end position="266"/>
    </location>
</feature>
<dbReference type="GO" id="GO:0004521">
    <property type="term" value="F:RNA endonuclease activity"/>
    <property type="evidence" value="ECO:0007669"/>
    <property type="project" value="TreeGrafter"/>
</dbReference>
<evidence type="ECO:0000256" key="2">
    <source>
        <dbReference type="ARBA" id="ARBA00022722"/>
    </source>
</evidence>
<dbReference type="Pfam" id="PF17146">
    <property type="entry name" value="PIN_6"/>
    <property type="match status" value="1"/>
</dbReference>
<feature type="compositionally biased region" description="Low complexity" evidence="5">
    <location>
        <begin position="295"/>
        <end position="310"/>
    </location>
</feature>
<keyword evidence="4" id="KW-0378">Hydrolase</keyword>
<evidence type="ECO:0000256" key="5">
    <source>
        <dbReference type="SAM" id="MobiDB-lite"/>
    </source>
</evidence>
<dbReference type="Pfam" id="PF08772">
    <property type="entry name" value="Zn_ribbon_NOB1"/>
    <property type="match status" value="1"/>
</dbReference>
<feature type="compositionally biased region" description="Basic and acidic residues" evidence="5">
    <location>
        <begin position="134"/>
        <end position="143"/>
    </location>
</feature>
<evidence type="ECO:0000313" key="9">
    <source>
        <dbReference type="Proteomes" id="UP001165065"/>
    </source>
</evidence>
<organism evidence="8 9">
    <name type="scientific">Triparma columacea</name>
    <dbReference type="NCBI Taxonomy" id="722753"/>
    <lineage>
        <taxon>Eukaryota</taxon>
        <taxon>Sar</taxon>
        <taxon>Stramenopiles</taxon>
        <taxon>Ochrophyta</taxon>
        <taxon>Bolidophyceae</taxon>
        <taxon>Parmales</taxon>
        <taxon>Triparmaceae</taxon>
        <taxon>Triparma</taxon>
    </lineage>
</organism>
<dbReference type="GO" id="GO:0030490">
    <property type="term" value="P:maturation of SSU-rRNA"/>
    <property type="evidence" value="ECO:0007669"/>
    <property type="project" value="TreeGrafter"/>
</dbReference>
<evidence type="ECO:0000256" key="4">
    <source>
        <dbReference type="ARBA" id="ARBA00022801"/>
    </source>
</evidence>
<dbReference type="OrthoDB" id="446759at2759"/>
<dbReference type="FunFam" id="3.40.50.1010:FF:000020">
    <property type="entry name" value="20S-pre-rRNA D-site endonuclease NOB1"/>
    <property type="match status" value="1"/>
</dbReference>
<dbReference type="GO" id="GO:0016787">
    <property type="term" value="F:hydrolase activity"/>
    <property type="evidence" value="ECO:0007669"/>
    <property type="project" value="UniProtKB-KW"/>
</dbReference>
<dbReference type="PANTHER" id="PTHR12814:SF2">
    <property type="entry name" value="RNA-BINDING PROTEIN NOB1"/>
    <property type="match status" value="1"/>
</dbReference>
<accession>A0A9W7L6Y0</accession>
<dbReference type="Gene3D" id="6.20.210.10">
    <property type="entry name" value="Nin one binding (NOB1), Zn-ribbon-like"/>
    <property type="match status" value="1"/>
</dbReference>
<dbReference type="InterPro" id="IPR033411">
    <property type="entry name" value="Ribonuclease_PIN"/>
</dbReference>
<dbReference type="InterPro" id="IPR036283">
    <property type="entry name" value="NOB1_Zf-like_sf"/>
</dbReference>
<feature type="compositionally biased region" description="Basic and acidic residues" evidence="5">
    <location>
        <begin position="170"/>
        <end position="182"/>
    </location>
</feature>
<gene>
    <name evidence="8" type="ORF">TrCOL_g6261</name>
</gene>
<dbReference type="AlphaFoldDB" id="A0A9W7L6Y0"/>
<dbReference type="GO" id="GO:0030688">
    <property type="term" value="C:preribosome, small subunit precursor"/>
    <property type="evidence" value="ECO:0007669"/>
    <property type="project" value="TreeGrafter"/>
</dbReference>
<feature type="compositionally biased region" description="Low complexity" evidence="5">
    <location>
        <begin position="212"/>
        <end position="225"/>
    </location>
</feature>
<feature type="compositionally biased region" description="Low complexity" evidence="5">
    <location>
        <begin position="411"/>
        <end position="424"/>
    </location>
</feature>
<feature type="domain" description="Ribonuclease PIN" evidence="7">
    <location>
        <begin position="7"/>
        <end position="96"/>
    </location>
</feature>
<dbReference type="Proteomes" id="UP001165065">
    <property type="component" value="Unassembled WGS sequence"/>
</dbReference>
<evidence type="ECO:0000313" key="8">
    <source>
        <dbReference type="EMBL" id="GMI36707.1"/>
    </source>
</evidence>
<proteinExistence type="inferred from homology"/>
<evidence type="ECO:0000259" key="7">
    <source>
        <dbReference type="Pfam" id="PF17146"/>
    </source>
</evidence>
<dbReference type="InterPro" id="IPR039907">
    <property type="entry name" value="NOB1"/>
</dbReference>
<feature type="region of interest" description="Disordered" evidence="5">
    <location>
        <begin position="392"/>
        <end position="424"/>
    </location>
</feature>
<feature type="domain" description="Nin one binding (NOB1) Zn-ribbon-like" evidence="6">
    <location>
        <begin position="519"/>
        <end position="592"/>
    </location>
</feature>
<sequence>MEKYNSLVVDSGFIIKKTGLSVLYPKSNNFYCPPEVITEIRDPATRDHLASLPFTIVPRDPTPEGLLAVSSFARLTGDYRSLSVVDLKVLALTYDLDKQGVGDAEHIRKEPKKETKKKRRQKGRKRKKKKRGGKGKEDQGKVEEEGEAATGDANEIENEDDDNNANEDGNNGHDNKVDHDDSSSDEEDTPTVPPAAAATKSWAMLVNPSKASPLPTTSTPVSPLKSLPPPNPGSQFDDASESECSSSSSSEEEEEEDMDDLSDDETYAASDCDISDEECDIYIRDPEEVEANSRPAAPAAAPAAAEATPADVEEELALDFPTLSAAATVPYEGSDDEAEAASIGGPSSPPAPETQEEEEQRKKEEALAPLPKTKDGRLYNSFKSYKNLVTSSGVTIPEIKKTPLPSPSPKQPSSSPAAAGGSRIIGGAVSHTSQSTQVEDDGEGWVGEDNLDSLDAAFDLTSPPPPPTAEGNRKKEEEGSGSATLPTSLRCACATTDFAMQNVLLQMNLPLLSLSGTSITSTKSWVTRCGACFAVYGGENGGARLFCERCGSDALQRVAASTDSNTGKLKLHLSSKRRNDTRGTKFSLPKPGKQNRFAGDLLLREDQMLMGAWNMKVKKGAKKVESMFGDDIVDNVGLGDLSKRNDIKVGMGRQNPNQAKQGRERRGKAKKSTESKACGMRRHWS</sequence>
<keyword evidence="9" id="KW-1185">Reference proteome</keyword>